<sequence length="60" mass="6609">MNIGSSKVVQKAPKQLATTRIRTTMTQCRPGMTGTPASFSRLAACRMFHRFGFSPVFSVD</sequence>
<gene>
    <name evidence="1" type="ORF">JFY56_15260</name>
</gene>
<dbReference type="EMBL" id="JAELYA010000005">
    <property type="protein sequence ID" value="MBO3276586.1"/>
    <property type="molecule type" value="Genomic_DNA"/>
</dbReference>
<organism evidence="1 2">
    <name type="scientific">Pseudomonas schmalbachii</name>
    <dbReference type="NCBI Taxonomy" id="2816993"/>
    <lineage>
        <taxon>Bacteria</taxon>
        <taxon>Pseudomonadati</taxon>
        <taxon>Pseudomonadota</taxon>
        <taxon>Gammaproteobacteria</taxon>
        <taxon>Pseudomonadales</taxon>
        <taxon>Pseudomonadaceae</taxon>
        <taxon>Pseudomonas</taxon>
    </lineage>
</organism>
<dbReference type="Proteomes" id="UP000669060">
    <property type="component" value="Unassembled WGS sequence"/>
</dbReference>
<evidence type="ECO:0000313" key="2">
    <source>
        <dbReference type="Proteomes" id="UP000669060"/>
    </source>
</evidence>
<keyword evidence="2" id="KW-1185">Reference proteome</keyword>
<dbReference type="RefSeq" id="WP_208314683.1">
    <property type="nucleotide sequence ID" value="NZ_JAELYA010000005.1"/>
</dbReference>
<evidence type="ECO:0000313" key="1">
    <source>
        <dbReference type="EMBL" id="MBO3276586.1"/>
    </source>
</evidence>
<name>A0ABS3TSD5_9PSED</name>
<comment type="caution">
    <text evidence="1">The sequence shown here is derived from an EMBL/GenBank/DDBJ whole genome shotgun (WGS) entry which is preliminary data.</text>
</comment>
<proteinExistence type="predicted"/>
<reference evidence="1 2" key="1">
    <citation type="submission" date="2020-12" db="EMBL/GenBank/DDBJ databases">
        <title>Pseudomonas schmalbachii sp. nov. isolated from millipede gut.</title>
        <authorList>
            <person name="Shelomi M."/>
        </authorList>
    </citation>
    <scope>NUCLEOTIDE SEQUENCE [LARGE SCALE GENOMIC DNA]</scope>
    <source>
        <strain evidence="1 2">Milli4</strain>
    </source>
</reference>
<accession>A0ABS3TSD5</accession>
<protein>
    <submittedName>
        <fullName evidence="1">Uncharacterized protein</fullName>
    </submittedName>
</protein>